<dbReference type="PANTHER" id="PTHR11412">
    <property type="entry name" value="MACROGLOBULIN / COMPLEMENT"/>
    <property type="match status" value="1"/>
</dbReference>
<evidence type="ECO:0000259" key="2">
    <source>
        <dbReference type="Pfam" id="PF17790"/>
    </source>
</evidence>
<evidence type="ECO:0000259" key="1">
    <source>
        <dbReference type="Pfam" id="PF07703"/>
    </source>
</evidence>
<keyword evidence="4" id="KW-1185">Reference proteome</keyword>
<comment type="caution">
    <text evidence="3">The sequence shown here is derived from an EMBL/GenBank/DDBJ whole genome shotgun (WGS) entry which is preliminary data.</text>
</comment>
<feature type="domain" description="Complement C3/4/5 macroglobulin" evidence="2">
    <location>
        <begin position="2"/>
        <end position="81"/>
    </location>
</feature>
<evidence type="ECO:0000313" key="4">
    <source>
        <dbReference type="Proteomes" id="UP001558613"/>
    </source>
</evidence>
<reference evidence="3 4" key="1">
    <citation type="submission" date="2023-09" db="EMBL/GenBank/DDBJ databases">
        <authorList>
            <person name="Wang M."/>
        </authorList>
    </citation>
    <scope>NUCLEOTIDE SEQUENCE [LARGE SCALE GENOMIC DNA]</scope>
    <source>
        <strain evidence="3">GT-2023</strain>
        <tissue evidence="3">Liver</tissue>
    </source>
</reference>
<dbReference type="Pfam" id="PF17790">
    <property type="entry name" value="MG1"/>
    <property type="match status" value="1"/>
</dbReference>
<accession>A0ABR3NW49</accession>
<dbReference type="PANTHER" id="PTHR11412:SF81">
    <property type="entry name" value="COMPLEMENT C3"/>
    <property type="match status" value="1"/>
</dbReference>
<dbReference type="InterPro" id="IPR011625">
    <property type="entry name" value="A2M_N_BRD"/>
</dbReference>
<dbReference type="InterPro" id="IPR050473">
    <property type="entry name" value="A2M/Complement_sys"/>
</dbReference>
<dbReference type="Pfam" id="PF07703">
    <property type="entry name" value="A2M_BRD"/>
    <property type="match status" value="1"/>
</dbReference>
<dbReference type="Gene3D" id="6.20.50.160">
    <property type="match status" value="1"/>
</dbReference>
<dbReference type="InterPro" id="IPR041425">
    <property type="entry name" value="C3/4/5_MG1"/>
</dbReference>
<dbReference type="Gene3D" id="2.60.40.1940">
    <property type="match status" value="1"/>
</dbReference>
<evidence type="ECO:0000313" key="3">
    <source>
        <dbReference type="EMBL" id="KAL1281267.1"/>
    </source>
</evidence>
<gene>
    <name evidence="3" type="ORF">QQF64_000070</name>
</gene>
<feature type="domain" description="Alpha-2-macroglobulin bait region" evidence="1">
    <location>
        <begin position="221"/>
        <end position="266"/>
    </location>
</feature>
<dbReference type="Gene3D" id="2.60.40.1930">
    <property type="match status" value="1"/>
</dbReference>
<dbReference type="EMBL" id="JAYMGO010000001">
    <property type="protein sequence ID" value="KAL1281267.1"/>
    <property type="molecule type" value="Genomic_DNA"/>
</dbReference>
<proteinExistence type="predicted"/>
<name>A0ABR3NW49_9TELE</name>
<dbReference type="Proteomes" id="UP001558613">
    <property type="component" value="Unassembled WGS sequence"/>
</dbReference>
<sequence length="326" mass="36062">MFVEAQDYSGDNLNVKITVKNHPKKNLDIVSESVTLTAASNFQTLTDIKIPSDRDYFSDDPLEKQYVYLQAQFPSVTLEKVDPQGITTMRETIFPEQGIRSGKYAVPQPARYLHGNNVNGHAFVVFGVMEDERKTSIPSSLQRVRISDGQGNSKLTKEKILQTFPDINQLVGRSFYISVSVLTDTGSVMVEAQRKGIQIVTSPYTIHFQKTPQFFKPGMPFDVSLKVQVKEPPPIYEPGEGFSLQITGDTGAKVGLVAVDKAVHGLNQNRLTQTKIWYIIQKHDIGCTAGGGRDSMGVFTDAGLMFESNSAGGTNARTSMFVLSYY</sequence>
<protein>
    <submittedName>
        <fullName evidence="3">Uncharacterized protein</fullName>
    </submittedName>
</protein>
<dbReference type="Gene3D" id="1.20.50.70">
    <property type="match status" value="1"/>
</dbReference>
<organism evidence="3 4">
    <name type="scientific">Cirrhinus molitorella</name>
    <name type="common">mud carp</name>
    <dbReference type="NCBI Taxonomy" id="172907"/>
    <lineage>
        <taxon>Eukaryota</taxon>
        <taxon>Metazoa</taxon>
        <taxon>Chordata</taxon>
        <taxon>Craniata</taxon>
        <taxon>Vertebrata</taxon>
        <taxon>Euteleostomi</taxon>
        <taxon>Actinopterygii</taxon>
        <taxon>Neopterygii</taxon>
        <taxon>Teleostei</taxon>
        <taxon>Ostariophysi</taxon>
        <taxon>Cypriniformes</taxon>
        <taxon>Cyprinidae</taxon>
        <taxon>Labeoninae</taxon>
        <taxon>Labeonini</taxon>
        <taxon>Cirrhinus</taxon>
    </lineage>
</organism>